<dbReference type="AlphaFoldDB" id="A0A1F5HE90"/>
<proteinExistence type="predicted"/>
<protein>
    <submittedName>
        <fullName evidence="1">Uncharacterized protein</fullName>
    </submittedName>
</protein>
<gene>
    <name evidence="1" type="ORF">A2196_01435</name>
</gene>
<sequence length="100" mass="10985">MKMTERVQIGNIYIPDGEHRPSAEDLGLLMEIAESPDFLLTYPNHTVVVFGTTVMGVIPKATLDTSLVVFDAIAERDRLVKTLGANGIRPEECILIETGE</sequence>
<comment type="caution">
    <text evidence="1">The sequence shown here is derived from an EMBL/GenBank/DDBJ whole genome shotgun (WGS) entry which is preliminary data.</text>
</comment>
<reference evidence="1 2" key="1">
    <citation type="journal article" date="2016" name="Nat. Commun.">
        <title>Thousands of microbial genomes shed light on interconnected biogeochemical processes in an aquifer system.</title>
        <authorList>
            <person name="Anantharaman K."/>
            <person name="Brown C.T."/>
            <person name="Hug L.A."/>
            <person name="Sharon I."/>
            <person name="Castelle C.J."/>
            <person name="Probst A.J."/>
            <person name="Thomas B.C."/>
            <person name="Singh A."/>
            <person name="Wilkins M.J."/>
            <person name="Karaoz U."/>
            <person name="Brodie E.L."/>
            <person name="Williams K.H."/>
            <person name="Hubbard S.S."/>
            <person name="Banfield J.F."/>
        </authorList>
    </citation>
    <scope>NUCLEOTIDE SEQUENCE [LARGE SCALE GENOMIC DNA]</scope>
</reference>
<dbReference type="EMBL" id="MFCA01000013">
    <property type="protein sequence ID" value="OGE02473.1"/>
    <property type="molecule type" value="Genomic_DNA"/>
</dbReference>
<evidence type="ECO:0000313" key="1">
    <source>
        <dbReference type="EMBL" id="OGE02473.1"/>
    </source>
</evidence>
<accession>A0A1F5HE90</accession>
<evidence type="ECO:0000313" key="2">
    <source>
        <dbReference type="Proteomes" id="UP000176751"/>
    </source>
</evidence>
<dbReference type="Proteomes" id="UP000176751">
    <property type="component" value="Unassembled WGS sequence"/>
</dbReference>
<dbReference type="STRING" id="1797737.A2196_01435"/>
<name>A0A1F5HE90_9BACT</name>
<organism evidence="1 2">
    <name type="scientific">Candidatus Curtissbacteria bacterium RIFOXYA1_FULL_41_14</name>
    <dbReference type="NCBI Taxonomy" id="1797737"/>
    <lineage>
        <taxon>Bacteria</taxon>
        <taxon>Candidatus Curtissiibacteriota</taxon>
    </lineage>
</organism>